<dbReference type="SUPFAM" id="SSF50939">
    <property type="entry name" value="Sialidases"/>
    <property type="match status" value="1"/>
</dbReference>
<feature type="compositionally biased region" description="Low complexity" evidence="1">
    <location>
        <begin position="33"/>
        <end position="49"/>
    </location>
</feature>
<dbReference type="InterPro" id="IPR036278">
    <property type="entry name" value="Sialidase_sf"/>
</dbReference>
<dbReference type="AlphaFoldDB" id="A0A382J7P9"/>
<dbReference type="EMBL" id="UINC01072146">
    <property type="protein sequence ID" value="SVC07575.1"/>
    <property type="molecule type" value="Genomic_DNA"/>
</dbReference>
<name>A0A382J7P9_9ZZZZ</name>
<dbReference type="Gene3D" id="2.130.10.10">
    <property type="entry name" value="YVTN repeat-like/Quinoprotein amine dehydrogenase"/>
    <property type="match status" value="1"/>
</dbReference>
<reference evidence="2" key="1">
    <citation type="submission" date="2018-05" db="EMBL/GenBank/DDBJ databases">
        <authorList>
            <person name="Lanie J.A."/>
            <person name="Ng W.-L."/>
            <person name="Kazmierczak K.M."/>
            <person name="Andrzejewski T.M."/>
            <person name="Davidsen T.M."/>
            <person name="Wayne K.J."/>
            <person name="Tettelin H."/>
            <person name="Glass J.I."/>
            <person name="Rusch D."/>
            <person name="Podicherti R."/>
            <person name="Tsui H.-C.T."/>
            <person name="Winkler M.E."/>
        </authorList>
    </citation>
    <scope>NUCLEOTIDE SEQUENCE</scope>
</reference>
<gene>
    <name evidence="2" type="ORF">METZ01_LOCUS260429</name>
</gene>
<sequence length="150" mass="15850">MSNTSKRFTSVALSSVLLIGFLVAVQSVVDGPSKSTKPTVKSSSSPKASVEAKKGRAEYFFNMLRDPATNRIPEGIRQRELAFARTLAQRPVLSKALGTANGIAFDWKEVGPTDVGGRTRALAIDHTNSNTIIAGGISGGIWKSTDGGQT</sequence>
<protein>
    <submittedName>
        <fullName evidence="2">Uncharacterized protein</fullName>
    </submittedName>
</protein>
<evidence type="ECO:0000256" key="1">
    <source>
        <dbReference type="SAM" id="MobiDB-lite"/>
    </source>
</evidence>
<accession>A0A382J7P9</accession>
<evidence type="ECO:0000313" key="2">
    <source>
        <dbReference type="EMBL" id="SVC07575.1"/>
    </source>
</evidence>
<feature type="region of interest" description="Disordered" evidence="1">
    <location>
        <begin position="31"/>
        <end position="52"/>
    </location>
</feature>
<proteinExistence type="predicted"/>
<organism evidence="2">
    <name type="scientific">marine metagenome</name>
    <dbReference type="NCBI Taxonomy" id="408172"/>
    <lineage>
        <taxon>unclassified sequences</taxon>
        <taxon>metagenomes</taxon>
        <taxon>ecological metagenomes</taxon>
    </lineage>
</organism>
<dbReference type="InterPro" id="IPR015943">
    <property type="entry name" value="WD40/YVTN_repeat-like_dom_sf"/>
</dbReference>
<feature type="non-terminal residue" evidence="2">
    <location>
        <position position="150"/>
    </location>
</feature>